<dbReference type="Proteomes" id="UP000302218">
    <property type="component" value="Chromosome"/>
</dbReference>
<gene>
    <name evidence="1" type="ORF">FEJ81_16640</name>
</gene>
<dbReference type="RefSeq" id="WP_138246344.1">
    <property type="nucleotide sequence ID" value="NZ_CP040330.1"/>
</dbReference>
<reference evidence="2" key="1">
    <citation type="submission" date="2019-05" db="EMBL/GenBank/DDBJ databases">
        <title>Genome sequence and methylation pattern of the halophilic Archaeon Natrinema versiforme BOL5-4.</title>
        <authorList>
            <person name="DasSarma P."/>
            <person name="Anton B.P."/>
            <person name="DasSarma S.L."/>
            <person name="Martinez F.L."/>
            <person name="Guzman D."/>
            <person name="Roberts R.J."/>
            <person name="DasSarma S."/>
        </authorList>
    </citation>
    <scope>NUCLEOTIDE SEQUENCE [LARGE SCALE GENOMIC DNA]</scope>
    <source>
        <strain evidence="2">BOL5-4</strain>
    </source>
</reference>
<evidence type="ECO:0000313" key="1">
    <source>
        <dbReference type="EMBL" id="QCS43894.1"/>
    </source>
</evidence>
<name>A0A4P8WKM3_9EURY</name>
<sequence length="110" mass="12924">MREWQEDNDFVMEFLESKDTILEVQVDTEYFIYLIETGVTDADNIILSLEYDEKNCHVVFDGETGDVLQKMIDDAMDSTNSECLRIRDNTTDRVDMDLDLEDYTLVDDYL</sequence>
<proteinExistence type="predicted"/>
<dbReference type="EMBL" id="CP040330">
    <property type="protein sequence ID" value="QCS43894.1"/>
    <property type="molecule type" value="Genomic_DNA"/>
</dbReference>
<dbReference type="KEGG" id="nvr:FEJ81_16640"/>
<dbReference type="GeneID" id="40266935"/>
<organism evidence="1 2">
    <name type="scientific">Natrinema versiforme</name>
    <dbReference type="NCBI Taxonomy" id="88724"/>
    <lineage>
        <taxon>Archaea</taxon>
        <taxon>Methanobacteriati</taxon>
        <taxon>Methanobacteriota</taxon>
        <taxon>Stenosarchaea group</taxon>
        <taxon>Halobacteria</taxon>
        <taxon>Halobacteriales</taxon>
        <taxon>Natrialbaceae</taxon>
        <taxon>Natrinema</taxon>
    </lineage>
</organism>
<evidence type="ECO:0000313" key="2">
    <source>
        <dbReference type="Proteomes" id="UP000302218"/>
    </source>
</evidence>
<protein>
    <submittedName>
        <fullName evidence="1">Uncharacterized protein</fullName>
    </submittedName>
</protein>
<accession>A0A4P8WKM3</accession>
<dbReference type="AlphaFoldDB" id="A0A4P8WKM3"/>